<dbReference type="InterPro" id="IPR028082">
    <property type="entry name" value="Peripla_BP_I"/>
</dbReference>
<dbReference type="Proteomes" id="UP000274097">
    <property type="component" value="Unassembled WGS sequence"/>
</dbReference>
<feature type="domain" description="Leucine-binding protein" evidence="5">
    <location>
        <begin position="35"/>
        <end position="374"/>
    </location>
</feature>
<evidence type="ECO:0000259" key="5">
    <source>
        <dbReference type="Pfam" id="PF13458"/>
    </source>
</evidence>
<dbReference type="OrthoDB" id="7374472at2"/>
<dbReference type="SUPFAM" id="SSF53822">
    <property type="entry name" value="Periplasmic binding protein-like I"/>
    <property type="match status" value="1"/>
</dbReference>
<keyword evidence="2 4" id="KW-0732">Signal</keyword>
<sequence>MRRIVRPGFRAALLSTAAALLLGTSMAAKAQDTTPIKIGIIAEQSAIAGASISNAAQMAADEINAAGGVNGRKIQLVIYDNHSSATDAVRAFQRAVGDDKVVAVVGTYISEVALALQPWASRLKVPFITTGAASTDISKRVHDDYERNKYTFHEWMTSVAIADSVCDSIHEILQPKYALKTAVIFSEDAAWTTPLDNEYKACLPKIGIKVLEEIRFSPDTNDFTPIYSRIESQKPDVIVTGTSHVGVQPVVQWAQKQVPFAMVGQTSQATSGTFWNDTNGATQGLLTQSAAAEGAAITDKTIPFMEGYAKRFGQPPSYPGFSTHDAINVLAEAIKRAGSTAGDKLVDALEQTDYVGTIGRVQFYGRDEPYTHAMKYGADFITGVTLQWQQGKQVPVWPARVATGQLQFPAFVKLPAAQ</sequence>
<evidence type="ECO:0000256" key="4">
    <source>
        <dbReference type="SAM" id="SignalP"/>
    </source>
</evidence>
<protein>
    <submittedName>
        <fullName evidence="6">ABC transporter substrate-binding protein</fullName>
    </submittedName>
</protein>
<dbReference type="Proteomes" id="UP000278036">
    <property type="component" value="Unassembled WGS sequence"/>
</dbReference>
<dbReference type="AlphaFoldDB" id="A0A3A9JMT0"/>
<reference evidence="6 9" key="1">
    <citation type="submission" date="2018-09" db="EMBL/GenBank/DDBJ databases">
        <title>Roseomonas sp. nov., isolated from feces of Tibetan antelopes in the Qinghai-Tibet plateau, China.</title>
        <authorList>
            <person name="Tian Z."/>
        </authorList>
    </citation>
    <scope>NUCLEOTIDE SEQUENCE [LARGE SCALE GENOMIC DNA]</scope>
    <source>
        <strain evidence="7 8">Z23</strain>
        <strain evidence="6 9">Z24</strain>
    </source>
</reference>
<comment type="similarity">
    <text evidence="1">Belongs to the leucine-binding protein family.</text>
</comment>
<evidence type="ECO:0000256" key="2">
    <source>
        <dbReference type="ARBA" id="ARBA00022729"/>
    </source>
</evidence>
<comment type="caution">
    <text evidence="6">The sequence shown here is derived from an EMBL/GenBank/DDBJ whole genome shotgun (WGS) entry which is preliminary data.</text>
</comment>
<dbReference type="CDD" id="cd06345">
    <property type="entry name" value="PBP1_ABC_ligand_binding-like"/>
    <property type="match status" value="1"/>
</dbReference>
<proteinExistence type="inferred from homology"/>
<name>A0A3A9JMT0_9PROT</name>
<dbReference type="GO" id="GO:0006865">
    <property type="term" value="P:amino acid transport"/>
    <property type="evidence" value="ECO:0007669"/>
    <property type="project" value="UniProtKB-KW"/>
</dbReference>
<dbReference type="PANTHER" id="PTHR30483">
    <property type="entry name" value="LEUCINE-SPECIFIC-BINDING PROTEIN"/>
    <property type="match status" value="1"/>
</dbReference>
<keyword evidence="8" id="KW-1185">Reference proteome</keyword>
<feature type="signal peptide" evidence="4">
    <location>
        <begin position="1"/>
        <end position="30"/>
    </location>
</feature>
<dbReference type="RefSeq" id="WP_120637520.1">
    <property type="nucleotide sequence ID" value="NZ_RAQU01000025.1"/>
</dbReference>
<evidence type="ECO:0000313" key="6">
    <source>
        <dbReference type="EMBL" id="RKK05034.1"/>
    </source>
</evidence>
<evidence type="ECO:0000313" key="9">
    <source>
        <dbReference type="Proteomes" id="UP000278036"/>
    </source>
</evidence>
<dbReference type="InterPro" id="IPR028081">
    <property type="entry name" value="Leu-bd"/>
</dbReference>
<feature type="chain" id="PRO_5017185087" evidence="4">
    <location>
        <begin position="31"/>
        <end position="418"/>
    </location>
</feature>
<organism evidence="6 9">
    <name type="scientific">Teichococcus wenyumeiae</name>
    <dbReference type="NCBI Taxonomy" id="2478470"/>
    <lineage>
        <taxon>Bacteria</taxon>
        <taxon>Pseudomonadati</taxon>
        <taxon>Pseudomonadota</taxon>
        <taxon>Alphaproteobacteria</taxon>
        <taxon>Acetobacterales</taxon>
        <taxon>Roseomonadaceae</taxon>
        <taxon>Roseomonas</taxon>
    </lineage>
</organism>
<dbReference type="EMBL" id="RAQU01000025">
    <property type="protein sequence ID" value="RKK05034.1"/>
    <property type="molecule type" value="Genomic_DNA"/>
</dbReference>
<evidence type="ECO:0000256" key="3">
    <source>
        <dbReference type="ARBA" id="ARBA00022970"/>
    </source>
</evidence>
<dbReference type="Pfam" id="PF13458">
    <property type="entry name" value="Peripla_BP_6"/>
    <property type="match status" value="1"/>
</dbReference>
<accession>A0A3A9JMT0</accession>
<dbReference type="Gene3D" id="3.40.50.2300">
    <property type="match status" value="2"/>
</dbReference>
<keyword evidence="3" id="KW-0813">Transport</keyword>
<dbReference type="EMBL" id="RFLX01000011">
    <property type="protein sequence ID" value="RMI20584.1"/>
    <property type="molecule type" value="Genomic_DNA"/>
</dbReference>
<evidence type="ECO:0000256" key="1">
    <source>
        <dbReference type="ARBA" id="ARBA00010062"/>
    </source>
</evidence>
<keyword evidence="3" id="KW-0029">Amino-acid transport</keyword>
<dbReference type="PANTHER" id="PTHR30483:SF6">
    <property type="entry name" value="PERIPLASMIC BINDING PROTEIN OF ABC TRANSPORTER FOR NATURAL AMINO ACIDS"/>
    <property type="match status" value="1"/>
</dbReference>
<gene>
    <name evidence="6" type="ORF">D6Z83_06515</name>
    <name evidence="7" type="ORF">EBE87_15745</name>
</gene>
<dbReference type="InParanoid" id="A0A3A9JMT0"/>
<evidence type="ECO:0000313" key="8">
    <source>
        <dbReference type="Proteomes" id="UP000274097"/>
    </source>
</evidence>
<dbReference type="InterPro" id="IPR051010">
    <property type="entry name" value="BCAA_transport"/>
</dbReference>
<evidence type="ECO:0000313" key="7">
    <source>
        <dbReference type="EMBL" id="RMI20584.1"/>
    </source>
</evidence>